<proteinExistence type="predicted"/>
<dbReference type="AlphaFoldDB" id="A0A7X1ZB49"/>
<comment type="caution">
    <text evidence="1">The sequence shown here is derived from an EMBL/GenBank/DDBJ whole genome shotgun (WGS) entry which is preliminary data.</text>
</comment>
<dbReference type="Proteomes" id="UP000439550">
    <property type="component" value="Unassembled WGS sequence"/>
</dbReference>
<keyword evidence="2" id="KW-1185">Reference proteome</keyword>
<dbReference type="EMBL" id="WITJ01000011">
    <property type="protein sequence ID" value="MQW40052.1"/>
    <property type="molecule type" value="Genomic_DNA"/>
</dbReference>
<evidence type="ECO:0000313" key="2">
    <source>
        <dbReference type="Proteomes" id="UP000439550"/>
    </source>
</evidence>
<evidence type="ECO:0000313" key="1">
    <source>
        <dbReference type="EMBL" id="MQW40052.1"/>
    </source>
</evidence>
<feature type="non-terminal residue" evidence="1">
    <location>
        <position position="27"/>
    </location>
</feature>
<accession>A0A7X1ZB49</accession>
<sequence length="27" mass="2887">MTKKLPPKISLKAARVNAGYSAKEVGE</sequence>
<name>A0A7X1ZB49_9LACT</name>
<organism evidence="1 2">
    <name type="scientific">Lactococcus hircilactis</name>
    <dbReference type="NCBI Taxonomy" id="1494462"/>
    <lineage>
        <taxon>Bacteria</taxon>
        <taxon>Bacillati</taxon>
        <taxon>Bacillota</taxon>
        <taxon>Bacilli</taxon>
        <taxon>Lactobacillales</taxon>
        <taxon>Streptococcaceae</taxon>
        <taxon>Lactococcus</taxon>
    </lineage>
</organism>
<gene>
    <name evidence="1" type="ORF">GHI93_08940</name>
</gene>
<reference evidence="1 2" key="1">
    <citation type="submission" date="2019-10" db="EMBL/GenBank/DDBJ databases">
        <authorList>
            <person name="Dong K."/>
        </authorList>
    </citation>
    <scope>NUCLEOTIDE SEQUENCE [LARGE SCALE GENOMIC DNA]</scope>
    <source>
        <strain evidence="1 2">DSM 28960</strain>
    </source>
</reference>
<protein>
    <submittedName>
        <fullName evidence="1">XRE family transcriptional regulator</fullName>
    </submittedName>
</protein>